<dbReference type="PANTHER" id="PTHR11362:SF82">
    <property type="entry name" value="PHOSPHATIDYLETHANOLAMINE-BINDING PROTEIN 4"/>
    <property type="match status" value="1"/>
</dbReference>
<reference evidence="3 4" key="1">
    <citation type="journal article" date="2019" name="Sci. Rep.">
        <title>Comparative genomics of chytrid fungi reveal insights into the obligate biotrophic and pathogenic lifestyle of Synchytrium endobioticum.</title>
        <authorList>
            <person name="van de Vossenberg B.T.L.H."/>
            <person name="Warris S."/>
            <person name="Nguyen H.D.T."/>
            <person name="van Gent-Pelzer M.P.E."/>
            <person name="Joly D.L."/>
            <person name="van de Geest H.C."/>
            <person name="Bonants P.J.M."/>
            <person name="Smith D.S."/>
            <person name="Levesque C.A."/>
            <person name="van der Lee T.A.J."/>
        </authorList>
    </citation>
    <scope>NUCLEOTIDE SEQUENCE [LARGE SCALE GENOMIC DNA]</scope>
    <source>
        <strain evidence="3 4">CBS 809.83</strain>
    </source>
</reference>
<dbReference type="STRING" id="109895.A0A507E4W2"/>
<dbReference type="AlphaFoldDB" id="A0A507E4W2"/>
<gene>
    <name evidence="3" type="ORF">PhCBS80983_g03300</name>
</gene>
<dbReference type="Gene3D" id="3.90.280.10">
    <property type="entry name" value="PEBP-like"/>
    <property type="match status" value="1"/>
</dbReference>
<evidence type="ECO:0000313" key="4">
    <source>
        <dbReference type="Proteomes" id="UP000318582"/>
    </source>
</evidence>
<accession>A0A507E4W2</accession>
<dbReference type="InterPro" id="IPR035810">
    <property type="entry name" value="PEBP_euk"/>
</dbReference>
<dbReference type="CDD" id="cd00866">
    <property type="entry name" value="PEBP_euk"/>
    <property type="match status" value="1"/>
</dbReference>
<feature type="compositionally biased region" description="Low complexity" evidence="1">
    <location>
        <begin position="73"/>
        <end position="85"/>
    </location>
</feature>
<dbReference type="PANTHER" id="PTHR11362">
    <property type="entry name" value="PHOSPHATIDYLETHANOLAMINE-BINDING PROTEIN"/>
    <property type="match status" value="1"/>
</dbReference>
<dbReference type="InterPro" id="IPR008914">
    <property type="entry name" value="PEBP"/>
</dbReference>
<dbReference type="SUPFAM" id="SSF49777">
    <property type="entry name" value="PEBP-like"/>
    <property type="match status" value="1"/>
</dbReference>
<comment type="caution">
    <text evidence="3">The sequence shown here is derived from an EMBL/GenBank/DDBJ whole genome shotgun (WGS) entry which is preliminary data.</text>
</comment>
<evidence type="ECO:0000256" key="1">
    <source>
        <dbReference type="SAM" id="MobiDB-lite"/>
    </source>
</evidence>
<feature type="region of interest" description="Disordered" evidence="1">
    <location>
        <begin position="66"/>
        <end position="85"/>
    </location>
</feature>
<keyword evidence="2" id="KW-0732">Signal</keyword>
<dbReference type="InterPro" id="IPR036610">
    <property type="entry name" value="PEBP-like_sf"/>
</dbReference>
<feature type="chain" id="PRO_5021358107" description="Phosphatidylethanolamine-binding protein" evidence="2">
    <location>
        <begin position="22"/>
        <end position="294"/>
    </location>
</feature>
<keyword evidence="4" id="KW-1185">Reference proteome</keyword>
<name>A0A507E4W2_9FUNG</name>
<dbReference type="Pfam" id="PF01161">
    <property type="entry name" value="PBP"/>
    <property type="match status" value="1"/>
</dbReference>
<dbReference type="EMBL" id="QEAQ01000040">
    <property type="protein sequence ID" value="TPX58168.1"/>
    <property type="molecule type" value="Genomic_DNA"/>
</dbReference>
<protein>
    <recommendedName>
        <fullName evidence="5">Phosphatidylethanolamine-binding protein</fullName>
    </recommendedName>
</protein>
<evidence type="ECO:0000256" key="2">
    <source>
        <dbReference type="SAM" id="SignalP"/>
    </source>
</evidence>
<evidence type="ECO:0008006" key="5">
    <source>
        <dbReference type="Google" id="ProtNLM"/>
    </source>
</evidence>
<feature type="signal peptide" evidence="2">
    <location>
        <begin position="1"/>
        <end position="21"/>
    </location>
</feature>
<sequence length="294" mass="29692">MAIHKIALLFLFTCIIAVTQGASVHRRALADDIASTKDAIARASTGLNRILDALAAAAAGGAGAGAAGGGGAQQQQQQQGAATETVAATAAPATATTESAATAAATEATQTAAGGAQQTGAATPDLSAVTAALTAAGVIPDVIDAFTPTIELKVTYPVGDVTLGNNITPQQAATQPIVTYTAAATDLFTIIMTDPDVPSRAEARNGQFRHWTFVNIKGSDVANGTPGSVYLGPGPPPGSGPHRYTFLLFKQPGQLDPAALGINNNNRAQFRAQTFATQQGLTLVGANFMLSENP</sequence>
<dbReference type="Proteomes" id="UP000318582">
    <property type="component" value="Unassembled WGS sequence"/>
</dbReference>
<proteinExistence type="predicted"/>
<evidence type="ECO:0000313" key="3">
    <source>
        <dbReference type="EMBL" id="TPX58168.1"/>
    </source>
</evidence>
<organism evidence="3 4">
    <name type="scientific">Powellomyces hirtus</name>
    <dbReference type="NCBI Taxonomy" id="109895"/>
    <lineage>
        <taxon>Eukaryota</taxon>
        <taxon>Fungi</taxon>
        <taxon>Fungi incertae sedis</taxon>
        <taxon>Chytridiomycota</taxon>
        <taxon>Chytridiomycota incertae sedis</taxon>
        <taxon>Chytridiomycetes</taxon>
        <taxon>Spizellomycetales</taxon>
        <taxon>Powellomycetaceae</taxon>
        <taxon>Powellomyces</taxon>
    </lineage>
</organism>